<dbReference type="RefSeq" id="WP_190993425.1">
    <property type="nucleotide sequence ID" value="NZ_JACOIK010000004.1"/>
</dbReference>
<evidence type="ECO:0008006" key="3">
    <source>
        <dbReference type="Google" id="ProtNLM"/>
    </source>
</evidence>
<reference evidence="1 2" key="1">
    <citation type="submission" date="2020-08" db="EMBL/GenBank/DDBJ databases">
        <title>Sphingobacterium sp. DN00404 isolated from aquaculture water.</title>
        <authorList>
            <person name="Zhang M."/>
        </authorList>
    </citation>
    <scope>NUCLEOTIDE SEQUENCE [LARGE SCALE GENOMIC DNA]</scope>
    <source>
        <strain evidence="1 2">DN00404</strain>
    </source>
</reference>
<sequence length="117" mass="13140">MKNILCIFILFVTTSFNGDVLHVASEYALDEVYIKQELDAGTLDQDGNEIDFIFTPHQLKAGKYEISITDGPGDLYEIKGTDFYITFVGYYGYAGYGDEGLLIINTYGSGKFIKYED</sequence>
<name>A0ABR7YME1_9SPHI</name>
<evidence type="ECO:0000313" key="2">
    <source>
        <dbReference type="Proteomes" id="UP000602759"/>
    </source>
</evidence>
<protein>
    <recommendedName>
        <fullName evidence="3">DUF3244 domain-containing protein</fullName>
    </recommendedName>
</protein>
<evidence type="ECO:0000313" key="1">
    <source>
        <dbReference type="EMBL" id="MBD1432396.1"/>
    </source>
</evidence>
<proteinExistence type="predicted"/>
<dbReference type="Proteomes" id="UP000602759">
    <property type="component" value="Unassembled WGS sequence"/>
</dbReference>
<comment type="caution">
    <text evidence="1">The sequence shown here is derived from an EMBL/GenBank/DDBJ whole genome shotgun (WGS) entry which is preliminary data.</text>
</comment>
<gene>
    <name evidence="1" type="ORF">H8B06_06135</name>
</gene>
<keyword evidence="2" id="KW-1185">Reference proteome</keyword>
<organism evidence="1 2">
    <name type="scientific">Sphingobacterium micropteri</name>
    <dbReference type="NCBI Taxonomy" id="2763501"/>
    <lineage>
        <taxon>Bacteria</taxon>
        <taxon>Pseudomonadati</taxon>
        <taxon>Bacteroidota</taxon>
        <taxon>Sphingobacteriia</taxon>
        <taxon>Sphingobacteriales</taxon>
        <taxon>Sphingobacteriaceae</taxon>
        <taxon>Sphingobacterium</taxon>
    </lineage>
</organism>
<accession>A0ABR7YME1</accession>
<dbReference type="EMBL" id="JACOIK010000004">
    <property type="protein sequence ID" value="MBD1432396.1"/>
    <property type="molecule type" value="Genomic_DNA"/>
</dbReference>